<name>A0A542TJ73_9ACTN</name>
<reference evidence="3 4" key="1">
    <citation type="submission" date="2019-06" db="EMBL/GenBank/DDBJ databases">
        <title>Sequencing the genomes of 1000 actinobacteria strains.</title>
        <authorList>
            <person name="Klenk H.-P."/>
        </authorList>
    </citation>
    <scope>NUCLEOTIDE SEQUENCE [LARGE SCALE GENOMIC DNA]</scope>
    <source>
        <strain evidence="3 4">DSM 41929</strain>
    </source>
</reference>
<sequence length="54" mass="5592">MPCANTTVWRSGTVSQEVPLVPPTSTVVLAVPLGNAATRTPQSGPLYGRRKTGA</sequence>
<keyword evidence="4" id="KW-1185">Reference proteome</keyword>
<evidence type="ECO:0000313" key="4">
    <source>
        <dbReference type="Proteomes" id="UP000318103"/>
    </source>
</evidence>
<comment type="caution">
    <text evidence="3">The sequence shown here is derived from an EMBL/GenBank/DDBJ whole genome shotgun (WGS) entry which is preliminary data.</text>
</comment>
<dbReference type="AlphaFoldDB" id="A0A542TJ73"/>
<feature type="region of interest" description="Disordered" evidence="1">
    <location>
        <begin position="35"/>
        <end position="54"/>
    </location>
</feature>
<accession>A0A542TJ73</accession>
<evidence type="ECO:0000313" key="2">
    <source>
        <dbReference type="EMBL" id="TQK79696.1"/>
    </source>
</evidence>
<evidence type="ECO:0000313" key="3">
    <source>
        <dbReference type="EMBL" id="TQK86881.1"/>
    </source>
</evidence>
<dbReference type="EMBL" id="VFNX01000002">
    <property type="protein sequence ID" value="TQK86881.1"/>
    <property type="molecule type" value="Genomic_DNA"/>
</dbReference>
<dbReference type="Proteomes" id="UP000318103">
    <property type="component" value="Unassembled WGS sequence"/>
</dbReference>
<proteinExistence type="predicted"/>
<gene>
    <name evidence="3" type="ORF">FB563_7037</name>
    <name evidence="2" type="ORF">FB563_8041</name>
</gene>
<dbReference type="EMBL" id="VFNX01000005">
    <property type="protein sequence ID" value="TQK79696.1"/>
    <property type="molecule type" value="Genomic_DNA"/>
</dbReference>
<protein>
    <submittedName>
        <fullName evidence="3">Uncharacterized protein</fullName>
    </submittedName>
</protein>
<organism evidence="3 4">
    <name type="scientific">Streptomyces puniciscabiei</name>
    <dbReference type="NCBI Taxonomy" id="164348"/>
    <lineage>
        <taxon>Bacteria</taxon>
        <taxon>Bacillati</taxon>
        <taxon>Actinomycetota</taxon>
        <taxon>Actinomycetes</taxon>
        <taxon>Kitasatosporales</taxon>
        <taxon>Streptomycetaceae</taxon>
        <taxon>Streptomyces</taxon>
    </lineage>
</organism>
<evidence type="ECO:0000256" key="1">
    <source>
        <dbReference type="SAM" id="MobiDB-lite"/>
    </source>
</evidence>